<organism evidence="2 3">
    <name type="scientific">Austropuccinia psidii MF-1</name>
    <dbReference type="NCBI Taxonomy" id="1389203"/>
    <lineage>
        <taxon>Eukaryota</taxon>
        <taxon>Fungi</taxon>
        <taxon>Dikarya</taxon>
        <taxon>Basidiomycota</taxon>
        <taxon>Pucciniomycotina</taxon>
        <taxon>Pucciniomycetes</taxon>
        <taxon>Pucciniales</taxon>
        <taxon>Sphaerophragmiaceae</taxon>
        <taxon>Austropuccinia</taxon>
    </lineage>
</organism>
<feature type="compositionally biased region" description="Polar residues" evidence="1">
    <location>
        <begin position="163"/>
        <end position="177"/>
    </location>
</feature>
<sequence length="177" mass="19990">MAVKHSPPAKNKRSQRYQAVITPTARAPLDCTPLVNQLSEKFDRGPPMEGEAPSRRGGVKSRISRSFSGFLGGYPSKGIEENQGKLKIKRGRSLKKQRWQLPWQEEQEGEEFEVSKDKHHAAFLTKENKSIGSEKEMRIREGLCTYCGGKHPIERCLKRPGNRQGSSRVFPSKQTKA</sequence>
<gene>
    <name evidence="2" type="ORF">O181_017586</name>
</gene>
<evidence type="ECO:0000313" key="3">
    <source>
        <dbReference type="Proteomes" id="UP000765509"/>
    </source>
</evidence>
<dbReference type="EMBL" id="AVOT02004959">
    <property type="protein sequence ID" value="MBW0477871.1"/>
    <property type="molecule type" value="Genomic_DNA"/>
</dbReference>
<feature type="region of interest" description="Disordered" evidence="1">
    <location>
        <begin position="39"/>
        <end position="62"/>
    </location>
</feature>
<feature type="region of interest" description="Disordered" evidence="1">
    <location>
        <begin position="155"/>
        <end position="177"/>
    </location>
</feature>
<evidence type="ECO:0000313" key="2">
    <source>
        <dbReference type="EMBL" id="MBW0477871.1"/>
    </source>
</evidence>
<comment type="caution">
    <text evidence="2">The sequence shown here is derived from an EMBL/GenBank/DDBJ whole genome shotgun (WGS) entry which is preliminary data.</text>
</comment>
<name>A0A9Q3C3N6_9BASI</name>
<protein>
    <submittedName>
        <fullName evidence="2">Uncharacterized protein</fullName>
    </submittedName>
</protein>
<evidence type="ECO:0000256" key="1">
    <source>
        <dbReference type="SAM" id="MobiDB-lite"/>
    </source>
</evidence>
<keyword evidence="3" id="KW-1185">Reference proteome</keyword>
<accession>A0A9Q3C3N6</accession>
<proteinExistence type="predicted"/>
<dbReference type="Proteomes" id="UP000765509">
    <property type="component" value="Unassembled WGS sequence"/>
</dbReference>
<dbReference type="AlphaFoldDB" id="A0A9Q3C3N6"/>
<reference evidence="2" key="1">
    <citation type="submission" date="2021-03" db="EMBL/GenBank/DDBJ databases">
        <title>Draft genome sequence of rust myrtle Austropuccinia psidii MF-1, a brazilian biotype.</title>
        <authorList>
            <person name="Quecine M.C."/>
            <person name="Pachon D.M.R."/>
            <person name="Bonatelli M.L."/>
            <person name="Correr F.H."/>
            <person name="Franceschini L.M."/>
            <person name="Leite T.F."/>
            <person name="Margarido G.R.A."/>
            <person name="Almeida C.A."/>
            <person name="Ferrarezi J.A."/>
            <person name="Labate C.A."/>
        </authorList>
    </citation>
    <scope>NUCLEOTIDE SEQUENCE</scope>
    <source>
        <strain evidence="2">MF-1</strain>
    </source>
</reference>